<evidence type="ECO:0000313" key="1">
    <source>
        <dbReference type="EMBL" id="VFJ87389.1"/>
    </source>
</evidence>
<accession>A0A450UV80</accession>
<dbReference type="AlphaFoldDB" id="A0A450UV80"/>
<dbReference type="Pfam" id="PF03692">
    <property type="entry name" value="CxxCxxCC"/>
    <property type="match status" value="1"/>
</dbReference>
<dbReference type="EMBL" id="CAADFN010000001">
    <property type="protein sequence ID" value="VFK12711.1"/>
    <property type="molecule type" value="Genomic_DNA"/>
</dbReference>
<name>A0A450UV80_9GAMM</name>
<proteinExistence type="predicted"/>
<reference evidence="2" key="1">
    <citation type="submission" date="2019-02" db="EMBL/GenBank/DDBJ databases">
        <authorList>
            <person name="Gruber-Vodicka R. H."/>
            <person name="Seah K. B. B."/>
        </authorList>
    </citation>
    <scope>NUCLEOTIDE SEQUENCE</scope>
    <source>
        <strain evidence="3">BECK_BY7</strain>
        <strain evidence="2">BECK_M6</strain>
        <strain evidence="1">BECK_M7</strain>
    </source>
</reference>
<evidence type="ECO:0000313" key="3">
    <source>
        <dbReference type="EMBL" id="VFK12711.1"/>
    </source>
</evidence>
<dbReference type="InterPro" id="IPR005358">
    <property type="entry name" value="Puta_zinc/iron-chelating_dom"/>
</dbReference>
<sequence length="296" mass="34568">MTDTSPPRSPTVPQLLTQESKIHFRCYPGISCFNTCCKQANITLGPYDILRLQKRLGMDSKGFLKKYTVPFEMDQDGLPGVKLKTTEDCVCLLLDGENGCSVYEDRPTVCRYYPIALLNKRKQGSSQAEEDYSLVKEDHCKGHEEERELTIADYRQEQGCHEYDDVNREWYQLILKKKSAGPGVGKPSDASLQLFFMACYNIDMFRRFVKSENFRKTYVMDDEFYIAIEKDSVVLLRFAFRLLRQVLFGERTIEEHKGSWEARITQRKEVWEARVKAEIARRQQMEDEKYRDDAIP</sequence>
<organism evidence="2">
    <name type="scientific">Candidatus Kentrum sp. LFY</name>
    <dbReference type="NCBI Taxonomy" id="2126342"/>
    <lineage>
        <taxon>Bacteria</taxon>
        <taxon>Pseudomonadati</taxon>
        <taxon>Pseudomonadota</taxon>
        <taxon>Gammaproteobacteria</taxon>
        <taxon>Candidatus Kentrum</taxon>
    </lineage>
</organism>
<dbReference type="EMBL" id="CAADFF010000006">
    <property type="protein sequence ID" value="VFJ87389.1"/>
    <property type="molecule type" value="Genomic_DNA"/>
</dbReference>
<dbReference type="PANTHER" id="PTHR35866:SF1">
    <property type="entry name" value="YKGJ FAMILY CYSTEINE CLUSTER PROTEIN"/>
    <property type="match status" value="1"/>
</dbReference>
<evidence type="ECO:0000313" key="2">
    <source>
        <dbReference type="EMBL" id="VFJ96395.1"/>
    </source>
</evidence>
<dbReference type="PANTHER" id="PTHR35866">
    <property type="entry name" value="PUTATIVE-RELATED"/>
    <property type="match status" value="1"/>
</dbReference>
<protein>
    <recommendedName>
        <fullName evidence="4">YkgJ family cysteine cluster protein</fullName>
    </recommendedName>
</protein>
<dbReference type="EMBL" id="CAADFH010000059">
    <property type="protein sequence ID" value="VFJ96395.1"/>
    <property type="molecule type" value="Genomic_DNA"/>
</dbReference>
<gene>
    <name evidence="2" type="ORF">BECKLFY1418A_GA0070994_10592</name>
    <name evidence="1" type="ORF">BECKLFY1418B_GA0070995_100642</name>
    <name evidence="3" type="ORF">BECKLFY1418C_GA0070996_100153</name>
</gene>
<evidence type="ECO:0008006" key="4">
    <source>
        <dbReference type="Google" id="ProtNLM"/>
    </source>
</evidence>